<name>A0ABD1T6E0_9LAMI</name>
<keyword evidence="1" id="KW-0812">Transmembrane</keyword>
<dbReference type="EMBL" id="JBFOLJ010000009">
    <property type="protein sequence ID" value="KAL2508211.1"/>
    <property type="molecule type" value="Genomic_DNA"/>
</dbReference>
<reference evidence="3" key="1">
    <citation type="submission" date="2024-07" db="EMBL/GenBank/DDBJ databases">
        <title>Two chromosome-level genome assemblies of Korean endemic species Abeliophyllum distichum and Forsythia ovata (Oleaceae).</title>
        <authorList>
            <person name="Jang H."/>
        </authorList>
    </citation>
    <scope>NUCLEOTIDE SEQUENCE [LARGE SCALE GENOMIC DNA]</scope>
</reference>
<dbReference type="Proteomes" id="UP001604277">
    <property type="component" value="Unassembled WGS sequence"/>
</dbReference>
<organism evidence="2 3">
    <name type="scientific">Forsythia ovata</name>
    <dbReference type="NCBI Taxonomy" id="205694"/>
    <lineage>
        <taxon>Eukaryota</taxon>
        <taxon>Viridiplantae</taxon>
        <taxon>Streptophyta</taxon>
        <taxon>Embryophyta</taxon>
        <taxon>Tracheophyta</taxon>
        <taxon>Spermatophyta</taxon>
        <taxon>Magnoliopsida</taxon>
        <taxon>eudicotyledons</taxon>
        <taxon>Gunneridae</taxon>
        <taxon>Pentapetalae</taxon>
        <taxon>asterids</taxon>
        <taxon>lamiids</taxon>
        <taxon>Lamiales</taxon>
        <taxon>Oleaceae</taxon>
        <taxon>Forsythieae</taxon>
        <taxon>Forsythia</taxon>
    </lineage>
</organism>
<protein>
    <submittedName>
        <fullName evidence="2">Uncharacterized protein</fullName>
    </submittedName>
</protein>
<proteinExistence type="predicted"/>
<dbReference type="AlphaFoldDB" id="A0ABD1T6E0"/>
<evidence type="ECO:0000256" key="1">
    <source>
        <dbReference type="SAM" id="Phobius"/>
    </source>
</evidence>
<comment type="caution">
    <text evidence="2">The sequence shown here is derived from an EMBL/GenBank/DDBJ whole genome shotgun (WGS) entry which is preliminary data.</text>
</comment>
<evidence type="ECO:0000313" key="3">
    <source>
        <dbReference type="Proteomes" id="UP001604277"/>
    </source>
</evidence>
<accession>A0ABD1T6E0</accession>
<feature type="transmembrane region" description="Helical" evidence="1">
    <location>
        <begin position="55"/>
        <end position="73"/>
    </location>
</feature>
<evidence type="ECO:0000313" key="2">
    <source>
        <dbReference type="EMBL" id="KAL2508211.1"/>
    </source>
</evidence>
<keyword evidence="3" id="KW-1185">Reference proteome</keyword>
<keyword evidence="1" id="KW-0472">Membrane</keyword>
<keyword evidence="1" id="KW-1133">Transmembrane helix</keyword>
<gene>
    <name evidence="2" type="ORF">Fot_31858</name>
</gene>
<sequence>MSVPPISTAPPVLPFQHCASLPSAHPSISLSIFAPPISSPPLAGLGSASAFFQPMHTMVTAALLLSGVSYALFGHRKKFLDPNSISFSFLSKPVHTTQLISVSAFF</sequence>